<evidence type="ECO:0000313" key="3">
    <source>
        <dbReference type="EMBL" id="GES82221.1"/>
    </source>
</evidence>
<proteinExistence type="predicted"/>
<feature type="region of interest" description="Disordered" evidence="1">
    <location>
        <begin position="62"/>
        <end position="85"/>
    </location>
</feature>
<evidence type="ECO:0000256" key="1">
    <source>
        <dbReference type="SAM" id="MobiDB-lite"/>
    </source>
</evidence>
<feature type="compositionally biased region" description="Basic and acidic residues" evidence="1">
    <location>
        <begin position="63"/>
        <end position="85"/>
    </location>
</feature>
<name>A0A2Z6RK28_9GLOM</name>
<protein>
    <submittedName>
        <fullName evidence="2">Uncharacterized protein</fullName>
    </submittedName>
</protein>
<accession>A0A2Z6RK28</accession>
<evidence type="ECO:0000313" key="2">
    <source>
        <dbReference type="EMBL" id="GBC02614.1"/>
    </source>
</evidence>
<dbReference type="EMBL" id="BLAL01000059">
    <property type="protein sequence ID" value="GES82221.1"/>
    <property type="molecule type" value="Genomic_DNA"/>
</dbReference>
<reference evidence="3" key="2">
    <citation type="submission" date="2019-10" db="EMBL/GenBank/DDBJ databases">
        <title>Conservation and host-specific expression of non-tandemly repeated heterogenous ribosome RNA gene in arbuscular mycorrhizal fungi.</title>
        <authorList>
            <person name="Maeda T."/>
            <person name="Kobayashi Y."/>
            <person name="Nakagawa T."/>
            <person name="Ezawa T."/>
            <person name="Yamaguchi K."/>
            <person name="Bino T."/>
            <person name="Nishimoto Y."/>
            <person name="Shigenobu S."/>
            <person name="Kawaguchi M."/>
        </authorList>
    </citation>
    <scope>NUCLEOTIDE SEQUENCE</scope>
    <source>
        <strain evidence="3">HR1</strain>
    </source>
</reference>
<comment type="caution">
    <text evidence="2">The sequence shown here is derived from an EMBL/GenBank/DDBJ whole genome shotgun (WGS) entry which is preliminary data.</text>
</comment>
<dbReference type="EMBL" id="BEXD01003839">
    <property type="protein sequence ID" value="GBC02614.1"/>
    <property type="molecule type" value="Genomic_DNA"/>
</dbReference>
<evidence type="ECO:0000313" key="4">
    <source>
        <dbReference type="Proteomes" id="UP000247702"/>
    </source>
</evidence>
<dbReference type="AlphaFoldDB" id="A0A2Z6RK28"/>
<dbReference type="OrthoDB" id="2435398at2759"/>
<dbReference type="Proteomes" id="UP000615446">
    <property type="component" value="Unassembled WGS sequence"/>
</dbReference>
<reference evidence="2 4" key="1">
    <citation type="submission" date="2017-11" db="EMBL/GenBank/DDBJ databases">
        <title>The genome of Rhizophagus clarus HR1 reveals common genetic basis of auxotrophy among arbuscular mycorrhizal fungi.</title>
        <authorList>
            <person name="Kobayashi Y."/>
        </authorList>
    </citation>
    <scope>NUCLEOTIDE SEQUENCE [LARGE SCALE GENOMIC DNA]</scope>
    <source>
        <strain evidence="2 4">HR1</strain>
    </source>
</reference>
<keyword evidence="4" id="KW-1185">Reference proteome</keyword>
<sequence length="85" mass="9826">MVIIPAIEYQLMGVVLNEKECKSLMAPFNKLVKHTLKLPSTTANHIIYDKHQIIRGFTKRKFNQNDDVGKQRRKTSKDDNANQSK</sequence>
<organism evidence="2 4">
    <name type="scientific">Rhizophagus clarus</name>
    <dbReference type="NCBI Taxonomy" id="94130"/>
    <lineage>
        <taxon>Eukaryota</taxon>
        <taxon>Fungi</taxon>
        <taxon>Fungi incertae sedis</taxon>
        <taxon>Mucoromycota</taxon>
        <taxon>Glomeromycotina</taxon>
        <taxon>Glomeromycetes</taxon>
        <taxon>Glomerales</taxon>
        <taxon>Glomeraceae</taxon>
        <taxon>Rhizophagus</taxon>
    </lineage>
</organism>
<gene>
    <name evidence="3" type="ORF">RCL2_000944000</name>
    <name evidence="2" type="ORF">RclHR1_04710002</name>
</gene>
<dbReference type="Proteomes" id="UP000247702">
    <property type="component" value="Unassembled WGS sequence"/>
</dbReference>